<organism evidence="7 8">
    <name type="scientific">Ascodesmis nigricans</name>
    <dbReference type="NCBI Taxonomy" id="341454"/>
    <lineage>
        <taxon>Eukaryota</taxon>
        <taxon>Fungi</taxon>
        <taxon>Dikarya</taxon>
        <taxon>Ascomycota</taxon>
        <taxon>Pezizomycotina</taxon>
        <taxon>Pezizomycetes</taxon>
        <taxon>Pezizales</taxon>
        <taxon>Ascodesmidaceae</taxon>
        <taxon>Ascodesmis</taxon>
    </lineage>
</organism>
<dbReference type="InterPro" id="IPR038192">
    <property type="entry name" value="CSTF_C_sf"/>
</dbReference>
<feature type="domain" description="RRM" evidence="6">
    <location>
        <begin position="8"/>
        <end position="86"/>
    </location>
</feature>
<reference evidence="7 8" key="1">
    <citation type="submission" date="2019-04" db="EMBL/GenBank/DDBJ databases">
        <title>Comparative genomics and transcriptomics to analyze fruiting body development in filamentous ascomycetes.</title>
        <authorList>
            <consortium name="DOE Joint Genome Institute"/>
            <person name="Lutkenhaus R."/>
            <person name="Traeger S."/>
            <person name="Breuer J."/>
            <person name="Kuo A."/>
            <person name="Lipzen A."/>
            <person name="Pangilinan J."/>
            <person name="Dilworth D."/>
            <person name="Sandor L."/>
            <person name="Poggeler S."/>
            <person name="Barry K."/>
            <person name="Grigoriev I.V."/>
            <person name="Nowrousian M."/>
        </authorList>
    </citation>
    <scope>NUCLEOTIDE SEQUENCE [LARGE SCALE GENOMIC DNA]</scope>
    <source>
        <strain evidence="7 8">CBS 389.68</strain>
    </source>
</reference>
<dbReference type="InterPro" id="IPR012677">
    <property type="entry name" value="Nucleotide-bd_a/b_plait_sf"/>
</dbReference>
<proteinExistence type="predicted"/>
<dbReference type="PANTHER" id="PTHR45735:SF2">
    <property type="entry name" value="CLEAVAGE STIMULATION FACTOR SUBUNIT 2"/>
    <property type="match status" value="1"/>
</dbReference>
<dbReference type="GO" id="GO:0005847">
    <property type="term" value="C:mRNA cleavage and polyadenylation specificity factor complex"/>
    <property type="evidence" value="ECO:0007669"/>
    <property type="project" value="TreeGrafter"/>
</dbReference>
<dbReference type="GO" id="GO:0003729">
    <property type="term" value="F:mRNA binding"/>
    <property type="evidence" value="ECO:0007669"/>
    <property type="project" value="TreeGrafter"/>
</dbReference>
<dbReference type="InterPro" id="IPR000504">
    <property type="entry name" value="RRM_dom"/>
</dbReference>
<dbReference type="STRING" id="341454.A0A4S2N2F8"/>
<evidence type="ECO:0000313" key="7">
    <source>
        <dbReference type="EMBL" id="TGZ83362.1"/>
    </source>
</evidence>
<evidence type="ECO:0000256" key="2">
    <source>
        <dbReference type="ARBA" id="ARBA00022884"/>
    </source>
</evidence>
<evidence type="ECO:0000313" key="8">
    <source>
        <dbReference type="Proteomes" id="UP000298138"/>
    </source>
</evidence>
<accession>A0A4S2N2F8</accession>
<dbReference type="GO" id="GO:0031124">
    <property type="term" value="P:mRNA 3'-end processing"/>
    <property type="evidence" value="ECO:0007669"/>
    <property type="project" value="InterPro"/>
</dbReference>
<dbReference type="SMART" id="SM00360">
    <property type="entry name" value="RRM"/>
    <property type="match status" value="1"/>
</dbReference>
<dbReference type="EMBL" id="ML220114">
    <property type="protein sequence ID" value="TGZ83362.1"/>
    <property type="molecule type" value="Genomic_DNA"/>
</dbReference>
<dbReference type="Proteomes" id="UP000298138">
    <property type="component" value="Unassembled WGS sequence"/>
</dbReference>
<protein>
    <recommendedName>
        <fullName evidence="6">RRM domain-containing protein</fullName>
    </recommendedName>
</protein>
<dbReference type="Pfam" id="PF14327">
    <property type="entry name" value="CSTF2_hinge"/>
    <property type="match status" value="1"/>
</dbReference>
<dbReference type="InterPro" id="IPR026896">
    <property type="entry name" value="CSTF_C"/>
</dbReference>
<feature type="region of interest" description="Disordered" evidence="5">
    <location>
        <begin position="83"/>
        <end position="106"/>
    </location>
</feature>
<keyword evidence="8" id="KW-1185">Reference proteome</keyword>
<keyword evidence="3" id="KW-0539">Nucleus</keyword>
<evidence type="ECO:0000256" key="3">
    <source>
        <dbReference type="ARBA" id="ARBA00023242"/>
    </source>
</evidence>
<comment type="subcellular location">
    <subcellularLocation>
        <location evidence="1">Nucleus</location>
    </subcellularLocation>
</comment>
<sequence length="276" mass="29433">MSPPTTGRVIFVGNIPYGLTEEQITEIFSSAGRVLSFRLVYDRETGRPKGFGFAEYPDPETAASAVRNLDNYEIMGRKLRVDFSHEGNTPPPDGDNRGPGFGGLAVGQSLDLPRGTELPPGLTAPDAISQTMKAIPVPQLLDILHQMKTLVSTEPAKATQLLREAPQLSYAVFQALLLMNLVDAGVLTQVIETAAQAQAPVAPVVPPPPPPPVVSTTPVQPAQAAQMGAGLQGMDPNQAALIQQVMRLTDEQLAGLAPEQRQQILMLRAQFMGVVG</sequence>
<dbReference type="Gene3D" id="3.30.70.330">
    <property type="match status" value="1"/>
</dbReference>
<dbReference type="OrthoDB" id="272703at2759"/>
<dbReference type="InterPro" id="IPR025742">
    <property type="entry name" value="CSTF2_hinge"/>
</dbReference>
<keyword evidence="2 4" id="KW-0694">RNA-binding</keyword>
<dbReference type="Pfam" id="PF14304">
    <property type="entry name" value="CSTF_C"/>
    <property type="match status" value="1"/>
</dbReference>
<evidence type="ECO:0000256" key="5">
    <source>
        <dbReference type="SAM" id="MobiDB-lite"/>
    </source>
</evidence>
<dbReference type="SUPFAM" id="SSF54928">
    <property type="entry name" value="RNA-binding domain, RBD"/>
    <property type="match status" value="1"/>
</dbReference>
<dbReference type="Gene3D" id="1.25.40.630">
    <property type="match status" value="1"/>
</dbReference>
<dbReference type="AlphaFoldDB" id="A0A4S2N2F8"/>
<dbReference type="CDD" id="cd12398">
    <property type="entry name" value="RRM_CSTF2_RNA15_like"/>
    <property type="match status" value="1"/>
</dbReference>
<dbReference type="Pfam" id="PF00076">
    <property type="entry name" value="RRM_1"/>
    <property type="match status" value="1"/>
</dbReference>
<dbReference type="Gene3D" id="1.10.20.70">
    <property type="entry name" value="Transcription termination and cleavage factor, C-terminal domain"/>
    <property type="match status" value="1"/>
</dbReference>
<evidence type="ECO:0000256" key="1">
    <source>
        <dbReference type="ARBA" id="ARBA00004123"/>
    </source>
</evidence>
<dbReference type="FunCoup" id="A0A4S2N2F8">
    <property type="interactions" value="103"/>
</dbReference>
<dbReference type="FunFam" id="1.10.20.70:FF:000001">
    <property type="entry name" value="Cleavage stimulation factor subunit 2"/>
    <property type="match status" value="1"/>
</dbReference>
<dbReference type="PROSITE" id="PS50102">
    <property type="entry name" value="RRM"/>
    <property type="match status" value="1"/>
</dbReference>
<dbReference type="PANTHER" id="PTHR45735">
    <property type="entry name" value="CLEAVAGE STIMULATION FACTOR SUBUNIT 2"/>
    <property type="match status" value="1"/>
</dbReference>
<name>A0A4S2N2F8_9PEZI</name>
<dbReference type="InterPro" id="IPR035979">
    <property type="entry name" value="RBD_domain_sf"/>
</dbReference>
<dbReference type="InParanoid" id="A0A4S2N2F8"/>
<gene>
    <name evidence="7" type="ORF">EX30DRAFT_339550</name>
</gene>
<evidence type="ECO:0000256" key="4">
    <source>
        <dbReference type="PROSITE-ProRule" id="PRU00176"/>
    </source>
</evidence>
<evidence type="ECO:0000259" key="6">
    <source>
        <dbReference type="PROSITE" id="PS50102"/>
    </source>
</evidence>